<keyword evidence="1" id="KW-0808">Transferase</keyword>
<sequence length="229" mass="26406">MYSVEWNKDFENIDLYADISQVTAQDILEKFGHPDVIWASPDCTTFSIAAISHHRRKNPETGNLDPISDYAKFCDATDQHVVSLIKELNPTYYFIENPRGGMRKMTWMQDLPRYTVTYCKYGDTRMKPTDIWTNHPKPKFLPMCKNGDPCHVSAPRGSRTGTQGLKGAKERSVIPQKLCEHIVDICEEGLAENNLHDKCMSCDNKWSSFECDMCENFDMYENKKENNEV</sequence>
<protein>
    <submittedName>
        <fullName evidence="1">DNA (Cytosine 5) methyltransferase</fullName>
    </submittedName>
</protein>
<dbReference type="GO" id="GO:0032259">
    <property type="term" value="P:methylation"/>
    <property type="evidence" value="ECO:0007669"/>
    <property type="project" value="UniProtKB-KW"/>
</dbReference>
<keyword evidence="1" id="KW-0489">Methyltransferase</keyword>
<dbReference type="InterPro" id="IPR029063">
    <property type="entry name" value="SAM-dependent_MTases_sf"/>
</dbReference>
<name>A0A8S5S1T3_9CAUD</name>
<dbReference type="GO" id="GO:0008168">
    <property type="term" value="F:methyltransferase activity"/>
    <property type="evidence" value="ECO:0007669"/>
    <property type="project" value="UniProtKB-KW"/>
</dbReference>
<dbReference type="SUPFAM" id="SSF53335">
    <property type="entry name" value="S-adenosyl-L-methionine-dependent methyltransferases"/>
    <property type="match status" value="1"/>
</dbReference>
<dbReference type="Gene3D" id="3.40.50.150">
    <property type="entry name" value="Vaccinia Virus protein VP39"/>
    <property type="match status" value="1"/>
</dbReference>
<reference evidence="1" key="1">
    <citation type="journal article" date="2021" name="Proc. Natl. Acad. Sci. U.S.A.">
        <title>A Catalog of Tens of Thousands of Viruses from Human Metagenomes Reveals Hidden Associations with Chronic Diseases.</title>
        <authorList>
            <person name="Tisza M.J."/>
            <person name="Buck C.B."/>
        </authorList>
    </citation>
    <scope>NUCLEOTIDE SEQUENCE</scope>
    <source>
        <strain evidence="1">CtCIv11</strain>
    </source>
</reference>
<evidence type="ECO:0000313" key="1">
    <source>
        <dbReference type="EMBL" id="DAF44864.1"/>
    </source>
</evidence>
<accession>A0A8S5S1T3</accession>
<dbReference type="EMBL" id="BK032513">
    <property type="protein sequence ID" value="DAF44864.1"/>
    <property type="molecule type" value="Genomic_DNA"/>
</dbReference>
<proteinExistence type="predicted"/>
<organism evidence="1">
    <name type="scientific">Siphoviridae sp. ctCIv11</name>
    <dbReference type="NCBI Taxonomy" id="2827806"/>
    <lineage>
        <taxon>Viruses</taxon>
        <taxon>Duplodnaviria</taxon>
        <taxon>Heunggongvirae</taxon>
        <taxon>Uroviricota</taxon>
        <taxon>Caudoviricetes</taxon>
    </lineage>
</organism>